<evidence type="ECO:0000256" key="9">
    <source>
        <dbReference type="ARBA" id="ARBA00022989"/>
    </source>
</evidence>
<dbReference type="PANTHER" id="PTHR24221:SF654">
    <property type="entry name" value="ATP-BINDING CASSETTE SUB-FAMILY B MEMBER 6"/>
    <property type="match status" value="1"/>
</dbReference>
<sequence length="599" mass="64590">MTFFNPQPGAAPGSVTNREVLAFVWSFWMKRRRTFALACVLTLVWTGLDLSLPMASSRLIAAVAPLPADAPRAWLAWRAYLLLFAAYAIVRNVAFRLWARIAAFNMEAMTNEVFGRLQAAPAEWHANHAGGETIRRVVRAMWGYDAVTDAFTIWLVPSLVVLVGLCVALCWREPVAGLVALGVVCVFVTGSVLLTVRYVRPANLLSNRRDGLLSGMLNDSLGANGAVKSFAAEPREAARIAEATAAWRASILVTWNRFIDMGLLQNLCLLALLAGLSAAMLNAWTHARADAGDIAFAITSFLVMSGYLRNVGENVRQLQRGFDDVSDAVALRHERSEDVAPMNDESPFTRGRIVFDDVGFAYPGAKRAICEHLNVSIEPGEIVAVMGPSGTGKSTLVKLLQRLYEPHHGRIAIDGVDTATVPLNALRGAIAVAAQQPDLFHRTVFDNIAYARPDASRAEVEDAARAAHADRFIAALPDGYDTMVGERGVKLSGGQRQRIALARALLADAPIVVLDEATSALDAHTEQAVLAGLRERLAGRTCLFITHRPSAARFADRVLHFADGRLAEGPLAADSLHAASPGARPNGAPRYEHDTAGAA</sequence>
<dbReference type="InterPro" id="IPR039421">
    <property type="entry name" value="Type_1_exporter"/>
</dbReference>
<keyword evidence="9 15" id="KW-1133">Transmembrane helix</keyword>
<feature type="domain" description="ABC transporter" evidence="16">
    <location>
        <begin position="353"/>
        <end position="588"/>
    </location>
</feature>
<dbReference type="Proteomes" id="UP000199120">
    <property type="component" value="Unassembled WGS sequence"/>
</dbReference>
<keyword evidence="4" id="KW-0997">Cell inner membrane</keyword>
<keyword evidence="6" id="KW-0354">Hemolysis</keyword>
<evidence type="ECO:0000256" key="2">
    <source>
        <dbReference type="ARBA" id="ARBA00022448"/>
    </source>
</evidence>
<comment type="function">
    <text evidence="11">Involved in the export of calmodulin-sensitive adenylate cyclase-hemolysin (cyclolysin).</text>
</comment>
<dbReference type="InterPro" id="IPR011527">
    <property type="entry name" value="ABC1_TM_dom"/>
</dbReference>
<dbReference type="PROSITE" id="PS50929">
    <property type="entry name" value="ABC_TM1F"/>
    <property type="match status" value="1"/>
</dbReference>
<evidence type="ECO:0000259" key="17">
    <source>
        <dbReference type="PROSITE" id="PS50929"/>
    </source>
</evidence>
<dbReference type="FunFam" id="3.40.50.300:FF:000299">
    <property type="entry name" value="ABC transporter ATP-binding protein/permease"/>
    <property type="match status" value="1"/>
</dbReference>
<dbReference type="OrthoDB" id="8554730at2"/>
<dbReference type="PANTHER" id="PTHR24221">
    <property type="entry name" value="ATP-BINDING CASSETTE SUB-FAMILY B"/>
    <property type="match status" value="1"/>
</dbReference>
<evidence type="ECO:0000256" key="1">
    <source>
        <dbReference type="ARBA" id="ARBA00004651"/>
    </source>
</evidence>
<comment type="subcellular location">
    <subcellularLocation>
        <location evidence="1">Cell membrane</location>
        <topology evidence="1">Multi-pass membrane protein</topology>
    </subcellularLocation>
</comment>
<evidence type="ECO:0000256" key="11">
    <source>
        <dbReference type="ARBA" id="ARBA00055355"/>
    </source>
</evidence>
<feature type="region of interest" description="Disordered" evidence="14">
    <location>
        <begin position="577"/>
        <end position="599"/>
    </location>
</feature>
<dbReference type="Pfam" id="PF00005">
    <property type="entry name" value="ABC_tran"/>
    <property type="match status" value="1"/>
</dbReference>
<dbReference type="InterPro" id="IPR027417">
    <property type="entry name" value="P-loop_NTPase"/>
</dbReference>
<evidence type="ECO:0000256" key="13">
    <source>
        <dbReference type="ARBA" id="ARBA00072252"/>
    </source>
</evidence>
<feature type="transmembrane region" description="Helical" evidence="15">
    <location>
        <begin position="177"/>
        <end position="199"/>
    </location>
</feature>
<organism evidence="18 19">
    <name type="scientific">Paraburkholderia caballeronis</name>
    <dbReference type="NCBI Taxonomy" id="416943"/>
    <lineage>
        <taxon>Bacteria</taxon>
        <taxon>Pseudomonadati</taxon>
        <taxon>Pseudomonadota</taxon>
        <taxon>Betaproteobacteria</taxon>
        <taxon>Burkholderiales</taxon>
        <taxon>Burkholderiaceae</taxon>
        <taxon>Paraburkholderia</taxon>
    </lineage>
</organism>
<dbReference type="SUPFAM" id="SSF52540">
    <property type="entry name" value="P-loop containing nucleoside triphosphate hydrolases"/>
    <property type="match status" value="1"/>
</dbReference>
<dbReference type="AlphaFoldDB" id="A0A1H7P6S0"/>
<evidence type="ECO:0000256" key="3">
    <source>
        <dbReference type="ARBA" id="ARBA00022475"/>
    </source>
</evidence>
<feature type="transmembrane region" description="Helical" evidence="15">
    <location>
        <begin position="267"/>
        <end position="285"/>
    </location>
</feature>
<dbReference type="SUPFAM" id="SSF90123">
    <property type="entry name" value="ABC transporter transmembrane region"/>
    <property type="match status" value="1"/>
</dbReference>
<feature type="transmembrane region" description="Helical" evidence="15">
    <location>
        <begin position="35"/>
        <end position="55"/>
    </location>
</feature>
<keyword evidence="2" id="KW-0813">Transport</keyword>
<keyword evidence="6" id="KW-0204">Cytolysis</keyword>
<dbReference type="EMBL" id="FOAJ01000006">
    <property type="protein sequence ID" value="SEL31452.1"/>
    <property type="molecule type" value="Genomic_DNA"/>
</dbReference>
<evidence type="ECO:0000313" key="18">
    <source>
        <dbReference type="EMBL" id="SEL31452.1"/>
    </source>
</evidence>
<dbReference type="InterPro" id="IPR003593">
    <property type="entry name" value="AAA+_ATPase"/>
</dbReference>
<evidence type="ECO:0000256" key="10">
    <source>
        <dbReference type="ARBA" id="ARBA00023136"/>
    </source>
</evidence>
<dbReference type="GO" id="GO:0005524">
    <property type="term" value="F:ATP binding"/>
    <property type="evidence" value="ECO:0007669"/>
    <property type="project" value="UniProtKB-KW"/>
</dbReference>
<proteinExistence type="inferred from homology"/>
<evidence type="ECO:0000256" key="7">
    <source>
        <dbReference type="ARBA" id="ARBA00022741"/>
    </source>
</evidence>
<dbReference type="GO" id="GO:0005886">
    <property type="term" value="C:plasma membrane"/>
    <property type="evidence" value="ECO:0007669"/>
    <property type="project" value="UniProtKB-SubCell"/>
</dbReference>
<dbReference type="STRING" id="416943.SAMN05445871_5389"/>
<accession>A0A1H7P6S0</accession>
<feature type="domain" description="ABC transmembrane type-1" evidence="17">
    <location>
        <begin position="36"/>
        <end position="320"/>
    </location>
</feature>
<name>A0A1H7P6S0_9BURK</name>
<dbReference type="GO" id="GO:0034040">
    <property type="term" value="F:ATPase-coupled lipid transmembrane transporter activity"/>
    <property type="evidence" value="ECO:0007669"/>
    <property type="project" value="TreeGrafter"/>
</dbReference>
<keyword evidence="3" id="KW-1003">Cell membrane</keyword>
<dbReference type="InterPro" id="IPR036640">
    <property type="entry name" value="ABC1_TM_sf"/>
</dbReference>
<evidence type="ECO:0000256" key="15">
    <source>
        <dbReference type="SAM" id="Phobius"/>
    </source>
</evidence>
<evidence type="ECO:0000256" key="6">
    <source>
        <dbReference type="ARBA" id="ARBA00022735"/>
    </source>
</evidence>
<evidence type="ECO:0000256" key="8">
    <source>
        <dbReference type="ARBA" id="ARBA00022840"/>
    </source>
</evidence>
<feature type="transmembrane region" description="Helical" evidence="15">
    <location>
        <begin position="75"/>
        <end position="99"/>
    </location>
</feature>
<dbReference type="PROSITE" id="PS50893">
    <property type="entry name" value="ABC_TRANSPORTER_2"/>
    <property type="match status" value="1"/>
</dbReference>
<evidence type="ECO:0000256" key="14">
    <source>
        <dbReference type="SAM" id="MobiDB-lite"/>
    </source>
</evidence>
<gene>
    <name evidence="18" type="ORF">SAMN05192542_106257</name>
</gene>
<dbReference type="GO" id="GO:0140359">
    <property type="term" value="F:ABC-type transporter activity"/>
    <property type="evidence" value="ECO:0007669"/>
    <property type="project" value="InterPro"/>
</dbReference>
<evidence type="ECO:0000256" key="4">
    <source>
        <dbReference type="ARBA" id="ARBA00022519"/>
    </source>
</evidence>
<evidence type="ECO:0000256" key="5">
    <source>
        <dbReference type="ARBA" id="ARBA00022692"/>
    </source>
</evidence>
<dbReference type="RefSeq" id="WP_090550966.1">
    <property type="nucleotide sequence ID" value="NZ_FNSR01000002.1"/>
</dbReference>
<feature type="transmembrane region" description="Helical" evidence="15">
    <location>
        <begin position="151"/>
        <end position="171"/>
    </location>
</feature>
<keyword evidence="7" id="KW-0547">Nucleotide-binding</keyword>
<keyword evidence="8 18" id="KW-0067">ATP-binding</keyword>
<evidence type="ECO:0000256" key="12">
    <source>
        <dbReference type="ARBA" id="ARBA00061173"/>
    </source>
</evidence>
<dbReference type="Gene3D" id="1.20.1560.10">
    <property type="entry name" value="ABC transporter type 1, transmembrane domain"/>
    <property type="match status" value="1"/>
</dbReference>
<dbReference type="GO" id="GO:0016887">
    <property type="term" value="F:ATP hydrolysis activity"/>
    <property type="evidence" value="ECO:0007669"/>
    <property type="project" value="InterPro"/>
</dbReference>
<evidence type="ECO:0000313" key="19">
    <source>
        <dbReference type="Proteomes" id="UP000199120"/>
    </source>
</evidence>
<protein>
    <recommendedName>
        <fullName evidence="13">Cyclolysin secretion/processing ATP-binding protein CyaB</fullName>
    </recommendedName>
</protein>
<dbReference type="PROSITE" id="PS00211">
    <property type="entry name" value="ABC_TRANSPORTER_1"/>
    <property type="match status" value="1"/>
</dbReference>
<evidence type="ECO:0000259" key="16">
    <source>
        <dbReference type="PROSITE" id="PS50893"/>
    </source>
</evidence>
<keyword evidence="19" id="KW-1185">Reference proteome</keyword>
<dbReference type="SMART" id="SM00382">
    <property type="entry name" value="AAA"/>
    <property type="match status" value="1"/>
</dbReference>
<feature type="transmembrane region" description="Helical" evidence="15">
    <location>
        <begin position="291"/>
        <end position="308"/>
    </location>
</feature>
<keyword evidence="5 15" id="KW-0812">Transmembrane</keyword>
<dbReference type="InterPro" id="IPR017871">
    <property type="entry name" value="ABC_transporter-like_CS"/>
</dbReference>
<comment type="similarity">
    <text evidence="12">Belongs to the ABC transporter superfamily. Cyclolysin exporter (TC 3.A.1.109.2) family.</text>
</comment>
<dbReference type="Pfam" id="PF00664">
    <property type="entry name" value="ABC_membrane"/>
    <property type="match status" value="1"/>
</dbReference>
<feature type="compositionally biased region" description="Basic and acidic residues" evidence="14">
    <location>
        <begin position="590"/>
        <end position="599"/>
    </location>
</feature>
<dbReference type="GO" id="GO:0031640">
    <property type="term" value="P:killing of cells of another organism"/>
    <property type="evidence" value="ECO:0007669"/>
    <property type="project" value="UniProtKB-KW"/>
</dbReference>
<dbReference type="InterPro" id="IPR003439">
    <property type="entry name" value="ABC_transporter-like_ATP-bd"/>
</dbReference>
<dbReference type="Gene3D" id="3.40.50.300">
    <property type="entry name" value="P-loop containing nucleotide triphosphate hydrolases"/>
    <property type="match status" value="1"/>
</dbReference>
<keyword evidence="10 15" id="KW-0472">Membrane</keyword>
<reference evidence="19" key="1">
    <citation type="submission" date="2016-10" db="EMBL/GenBank/DDBJ databases">
        <authorList>
            <person name="Varghese N."/>
            <person name="Submissions S."/>
        </authorList>
    </citation>
    <scope>NUCLEOTIDE SEQUENCE [LARGE SCALE GENOMIC DNA]</scope>
    <source>
        <strain evidence="19">LMG 26416</strain>
    </source>
</reference>